<dbReference type="Proteomes" id="UP000184203">
    <property type="component" value="Unassembled WGS sequence"/>
</dbReference>
<dbReference type="EMBL" id="FRAN01000003">
    <property type="protein sequence ID" value="SHK87313.1"/>
    <property type="molecule type" value="Genomic_DNA"/>
</dbReference>
<reference evidence="4" key="1">
    <citation type="submission" date="2016-11" db="EMBL/GenBank/DDBJ databases">
        <authorList>
            <person name="Varghese N."/>
            <person name="Submissions S."/>
        </authorList>
    </citation>
    <scope>NUCLEOTIDE SEQUENCE [LARGE SCALE GENOMIC DNA]</scope>
    <source>
        <strain evidence="4">DX253</strain>
    </source>
</reference>
<evidence type="ECO:0000256" key="1">
    <source>
        <dbReference type="SAM" id="MobiDB-lite"/>
    </source>
</evidence>
<accession>A0A1M6W0Y7</accession>
<organism evidence="3 4">
    <name type="scientific">Haladaptatus paucihalophilus DX253</name>
    <dbReference type="NCBI Taxonomy" id="797209"/>
    <lineage>
        <taxon>Archaea</taxon>
        <taxon>Methanobacteriati</taxon>
        <taxon>Methanobacteriota</taxon>
        <taxon>Stenosarchaea group</taxon>
        <taxon>Halobacteria</taxon>
        <taxon>Halobacteriales</taxon>
        <taxon>Haladaptataceae</taxon>
        <taxon>Haladaptatus</taxon>
    </lineage>
</organism>
<proteinExistence type="predicted"/>
<evidence type="ECO:0000313" key="4">
    <source>
        <dbReference type="Proteomes" id="UP000184203"/>
    </source>
</evidence>
<protein>
    <recommendedName>
        <fullName evidence="2">Halobacterial output domain-containing protein</fullName>
    </recommendedName>
</protein>
<evidence type="ECO:0000313" key="3">
    <source>
        <dbReference type="EMBL" id="SHK87313.1"/>
    </source>
</evidence>
<gene>
    <name evidence="3" type="ORF">SAMN05444342_2469</name>
</gene>
<dbReference type="InterPro" id="IPR040624">
    <property type="entry name" value="HalOD1"/>
</dbReference>
<evidence type="ECO:0000259" key="2">
    <source>
        <dbReference type="Pfam" id="PF18545"/>
    </source>
</evidence>
<dbReference type="AlphaFoldDB" id="A0A1M6W0Y7"/>
<feature type="region of interest" description="Disordered" evidence="1">
    <location>
        <begin position="1"/>
        <end position="21"/>
    </location>
</feature>
<dbReference type="Pfam" id="PF18545">
    <property type="entry name" value="HalOD1"/>
    <property type="match status" value="1"/>
</dbReference>
<sequence>MPVEPANTQSRDSYERGIGSDESVCEAVVSAVMAAENADMDDLDPLYFVVDGDALERITSSDAVSSVAFDYLGYRVEVTGDSRVVLTPET</sequence>
<feature type="domain" description="Halobacterial output" evidence="2">
    <location>
        <begin position="20"/>
        <end position="88"/>
    </location>
</feature>
<name>A0A1M6W0Y7_HALPU</name>
<feature type="compositionally biased region" description="Polar residues" evidence="1">
    <location>
        <begin position="1"/>
        <end position="11"/>
    </location>
</feature>
<keyword evidence="4" id="KW-1185">Reference proteome</keyword>